<gene>
    <name evidence="1" type="ORF">Y1Q_0006988</name>
</gene>
<keyword evidence="2" id="KW-1185">Reference proteome</keyword>
<proteinExistence type="predicted"/>
<comment type="caution">
    <text evidence="1">The sequence shown here is derived from an EMBL/GenBank/DDBJ whole genome shotgun (WGS) entry which is preliminary data.</text>
</comment>
<accession>A0A151P729</accession>
<protein>
    <submittedName>
        <fullName evidence="1">Uncharacterized protein</fullName>
    </submittedName>
</protein>
<evidence type="ECO:0000313" key="2">
    <source>
        <dbReference type="Proteomes" id="UP000050525"/>
    </source>
</evidence>
<dbReference type="AlphaFoldDB" id="A0A151P729"/>
<sequence>MGKKSTEEWIEEELGNAKGEREVRPRFHSEFWPTAFSVFLRLQFHEGSPGGPSNRVQWESENGVTGQILPWSRCHLG</sequence>
<name>A0A151P729_ALLMI</name>
<organism evidence="1 2">
    <name type="scientific">Alligator mississippiensis</name>
    <name type="common">American alligator</name>
    <dbReference type="NCBI Taxonomy" id="8496"/>
    <lineage>
        <taxon>Eukaryota</taxon>
        <taxon>Metazoa</taxon>
        <taxon>Chordata</taxon>
        <taxon>Craniata</taxon>
        <taxon>Vertebrata</taxon>
        <taxon>Euteleostomi</taxon>
        <taxon>Archelosauria</taxon>
        <taxon>Archosauria</taxon>
        <taxon>Crocodylia</taxon>
        <taxon>Alligatoridae</taxon>
        <taxon>Alligatorinae</taxon>
        <taxon>Alligator</taxon>
    </lineage>
</organism>
<dbReference type="EMBL" id="AKHW03000653">
    <property type="protein sequence ID" value="KYO44823.1"/>
    <property type="molecule type" value="Genomic_DNA"/>
</dbReference>
<dbReference type="Proteomes" id="UP000050525">
    <property type="component" value="Unassembled WGS sequence"/>
</dbReference>
<evidence type="ECO:0000313" key="1">
    <source>
        <dbReference type="EMBL" id="KYO44823.1"/>
    </source>
</evidence>
<reference evidence="1 2" key="1">
    <citation type="journal article" date="2012" name="Genome Biol.">
        <title>Sequencing three crocodilian genomes to illuminate the evolution of archosaurs and amniotes.</title>
        <authorList>
            <person name="St John J.A."/>
            <person name="Braun E.L."/>
            <person name="Isberg S.R."/>
            <person name="Miles L.G."/>
            <person name="Chong A.Y."/>
            <person name="Gongora J."/>
            <person name="Dalzell P."/>
            <person name="Moran C."/>
            <person name="Bed'hom B."/>
            <person name="Abzhanov A."/>
            <person name="Burgess S.C."/>
            <person name="Cooksey A.M."/>
            <person name="Castoe T.A."/>
            <person name="Crawford N.G."/>
            <person name="Densmore L.D."/>
            <person name="Drew J.C."/>
            <person name="Edwards S.V."/>
            <person name="Faircloth B.C."/>
            <person name="Fujita M.K."/>
            <person name="Greenwold M.J."/>
            <person name="Hoffmann F.G."/>
            <person name="Howard J.M."/>
            <person name="Iguchi T."/>
            <person name="Janes D.E."/>
            <person name="Khan S.Y."/>
            <person name="Kohno S."/>
            <person name="de Koning A.J."/>
            <person name="Lance S.L."/>
            <person name="McCarthy F.M."/>
            <person name="McCormack J.E."/>
            <person name="Merchant M.E."/>
            <person name="Peterson D.G."/>
            <person name="Pollock D.D."/>
            <person name="Pourmand N."/>
            <person name="Raney B.J."/>
            <person name="Roessler K.A."/>
            <person name="Sanford J.R."/>
            <person name="Sawyer R.H."/>
            <person name="Schmidt C.J."/>
            <person name="Triplett E.W."/>
            <person name="Tuberville T.D."/>
            <person name="Venegas-Anaya M."/>
            <person name="Howard J.T."/>
            <person name="Jarvis E.D."/>
            <person name="Guillette L.J.Jr."/>
            <person name="Glenn T.C."/>
            <person name="Green R.E."/>
            <person name="Ray D.A."/>
        </authorList>
    </citation>
    <scope>NUCLEOTIDE SEQUENCE [LARGE SCALE GENOMIC DNA]</scope>
    <source>
        <strain evidence="1">KSC_2009_1</strain>
    </source>
</reference>